<gene>
    <name evidence="1" type="ORF">V1286_005022</name>
</gene>
<sequence length="99" mass="11887">MRRYEDFSFVTRDSLVYTLRTLGLKHDIKVFERIMNKTMFKALRMQMDELGLTPDYRVRGLWRLSKNGRPYPGGRHQPYVINEYRFRGHRFSGDVRLAG</sequence>
<comment type="caution">
    <text evidence="1">The sequence shown here is derived from an EMBL/GenBank/DDBJ whole genome shotgun (WGS) entry which is preliminary data.</text>
</comment>
<accession>A0ABU8BG18</accession>
<protein>
    <submittedName>
        <fullName evidence="1">Uncharacterized protein</fullName>
    </submittedName>
</protein>
<proteinExistence type="predicted"/>
<reference evidence="1 2" key="1">
    <citation type="submission" date="2024-02" db="EMBL/GenBank/DDBJ databases">
        <title>Adaptive strategies in a cosmopolitan and abundant soil bacterium.</title>
        <authorList>
            <person name="Carini P."/>
        </authorList>
    </citation>
    <scope>NUCLEOTIDE SEQUENCE [LARGE SCALE GENOMIC DNA]</scope>
    <source>
        <strain evidence="1 2">AZCC 1608</strain>
    </source>
</reference>
<dbReference type="Proteomes" id="UP001364224">
    <property type="component" value="Unassembled WGS sequence"/>
</dbReference>
<organism evidence="1 2">
    <name type="scientific">Bradyrhizobium algeriense</name>
    <dbReference type="NCBI Taxonomy" id="634784"/>
    <lineage>
        <taxon>Bacteria</taxon>
        <taxon>Pseudomonadati</taxon>
        <taxon>Pseudomonadota</taxon>
        <taxon>Alphaproteobacteria</taxon>
        <taxon>Hyphomicrobiales</taxon>
        <taxon>Nitrobacteraceae</taxon>
        <taxon>Bradyrhizobium</taxon>
    </lineage>
</organism>
<keyword evidence="2" id="KW-1185">Reference proteome</keyword>
<evidence type="ECO:0000313" key="2">
    <source>
        <dbReference type="Proteomes" id="UP001364224"/>
    </source>
</evidence>
<name>A0ABU8BG18_9BRAD</name>
<evidence type="ECO:0000313" key="1">
    <source>
        <dbReference type="EMBL" id="MEH2557493.1"/>
    </source>
</evidence>
<dbReference type="EMBL" id="JAZHRV010000001">
    <property type="protein sequence ID" value="MEH2557493.1"/>
    <property type="molecule type" value="Genomic_DNA"/>
</dbReference>
<dbReference type="Gene3D" id="1.10.150.240">
    <property type="entry name" value="Putative phosphatase, domain 2"/>
    <property type="match status" value="1"/>
</dbReference>
<dbReference type="Gene3D" id="3.40.50.1000">
    <property type="entry name" value="HAD superfamily/HAD-like"/>
    <property type="match status" value="1"/>
</dbReference>
<dbReference type="InterPro" id="IPR023214">
    <property type="entry name" value="HAD_sf"/>
</dbReference>
<dbReference type="InterPro" id="IPR023198">
    <property type="entry name" value="PGP-like_dom2"/>
</dbReference>